<organism evidence="2 3">
    <name type="scientific">Lolium multiflorum</name>
    <name type="common">Italian ryegrass</name>
    <name type="synonym">Lolium perenne subsp. multiflorum</name>
    <dbReference type="NCBI Taxonomy" id="4521"/>
    <lineage>
        <taxon>Eukaryota</taxon>
        <taxon>Viridiplantae</taxon>
        <taxon>Streptophyta</taxon>
        <taxon>Embryophyta</taxon>
        <taxon>Tracheophyta</taxon>
        <taxon>Spermatophyta</taxon>
        <taxon>Magnoliopsida</taxon>
        <taxon>Liliopsida</taxon>
        <taxon>Poales</taxon>
        <taxon>Poaceae</taxon>
        <taxon>BOP clade</taxon>
        <taxon>Pooideae</taxon>
        <taxon>Poodae</taxon>
        <taxon>Poeae</taxon>
        <taxon>Poeae Chloroplast Group 2 (Poeae type)</taxon>
        <taxon>Loliodinae</taxon>
        <taxon>Loliinae</taxon>
        <taxon>Lolium</taxon>
    </lineage>
</organism>
<feature type="compositionally biased region" description="Low complexity" evidence="1">
    <location>
        <begin position="236"/>
        <end position="245"/>
    </location>
</feature>
<name>A0AAD8SH58_LOLMU</name>
<protein>
    <submittedName>
        <fullName evidence="2">Uncharacterized protein</fullName>
    </submittedName>
</protein>
<reference evidence="2" key="1">
    <citation type="submission" date="2023-07" db="EMBL/GenBank/DDBJ databases">
        <title>A chromosome-level genome assembly of Lolium multiflorum.</title>
        <authorList>
            <person name="Chen Y."/>
            <person name="Copetti D."/>
            <person name="Kolliker R."/>
            <person name="Studer B."/>
        </authorList>
    </citation>
    <scope>NUCLEOTIDE SEQUENCE</scope>
    <source>
        <strain evidence="2">02402/16</strain>
        <tissue evidence="2">Leaf</tissue>
    </source>
</reference>
<accession>A0AAD8SH58</accession>
<feature type="compositionally biased region" description="Basic and acidic residues" evidence="1">
    <location>
        <begin position="66"/>
        <end position="93"/>
    </location>
</feature>
<feature type="region of interest" description="Disordered" evidence="1">
    <location>
        <begin position="1"/>
        <end position="171"/>
    </location>
</feature>
<dbReference type="EMBL" id="JAUUTY010000004">
    <property type="protein sequence ID" value="KAK1652042.1"/>
    <property type="molecule type" value="Genomic_DNA"/>
</dbReference>
<evidence type="ECO:0000313" key="2">
    <source>
        <dbReference type="EMBL" id="KAK1652042.1"/>
    </source>
</evidence>
<comment type="caution">
    <text evidence="2">The sequence shown here is derived from an EMBL/GenBank/DDBJ whole genome shotgun (WGS) entry which is preliminary data.</text>
</comment>
<dbReference type="Proteomes" id="UP001231189">
    <property type="component" value="Unassembled WGS sequence"/>
</dbReference>
<evidence type="ECO:0000256" key="1">
    <source>
        <dbReference type="SAM" id="MobiDB-lite"/>
    </source>
</evidence>
<sequence length="454" mass="48662">MEAVAMMEKASGGTSPSRRRAETEILSSETEFRDGGGAPGVFLDSNMANNEEAGGSGSKPFWMLTDKMEVMESQPRRDDGKDDGTDPEYRADDAAEDDTTNGAAEDDNTDGGEHMGGGEHMDAGEPKKQRRERRPNVLSTVKQAFTKVDASGHPTAPPELVKGVAQPKWDATDEERVKNGLEPLFSQYKNKQTMNFLLARYRIDPKTKELTTTPEVKQFEALLAKEVAAESEKEASSGAGSTSSSQCAPWDNPLNRVLNDHKKRDPLSKPMSAGRVVSEGCSMKWSDYYKSGKKEKKATIDEKEVAHLKAQVAQIPTLVEEQVRQQVQHIMETQQRTQRQQVEDQVGTTLSSIIPTLVAGLDAWYKGGKKGTPPVPSFTGSNSHNVEPSVSPQAATMVSPVAPTLVAPAAPTVVAPAAPTGGGFGGTNVGVSRGTNLGVSRGAITSAQCTRCCG</sequence>
<evidence type="ECO:0000313" key="3">
    <source>
        <dbReference type="Proteomes" id="UP001231189"/>
    </source>
</evidence>
<feature type="compositionally biased region" description="Basic and acidic residues" evidence="1">
    <location>
        <begin position="111"/>
        <end position="127"/>
    </location>
</feature>
<feature type="compositionally biased region" description="Acidic residues" evidence="1">
    <location>
        <begin position="94"/>
        <end position="110"/>
    </location>
</feature>
<dbReference type="AlphaFoldDB" id="A0AAD8SH58"/>
<proteinExistence type="predicted"/>
<keyword evidence="3" id="KW-1185">Reference proteome</keyword>
<feature type="compositionally biased region" description="Basic and acidic residues" evidence="1">
    <location>
        <begin position="258"/>
        <end position="267"/>
    </location>
</feature>
<feature type="region of interest" description="Disordered" evidence="1">
    <location>
        <begin position="230"/>
        <end position="275"/>
    </location>
</feature>
<gene>
    <name evidence="2" type="ORF">QYE76_069847</name>
</gene>